<feature type="non-terminal residue" evidence="3">
    <location>
        <position position="209"/>
    </location>
</feature>
<feature type="transmembrane region" description="Helical" evidence="2">
    <location>
        <begin position="141"/>
        <end position="161"/>
    </location>
</feature>
<evidence type="ECO:0000256" key="2">
    <source>
        <dbReference type="SAM" id="Phobius"/>
    </source>
</evidence>
<sequence length="209" mass="23142">MRWTFRQPLSASLVDPADPSSVHNAPDKMASDPRPAPRHTLCECIFNRRAIPTIAAEHTDAGTCAPKSRVRVSILIAMPGPPRRRHESSEEMDFNFMLGISEPSPNASASSRFSIRPEQVQTEAAAAAMAGSATTSNMQNFIFGFVFFAVFVAFLSGAFAWQRGANARSQLQRRQQRRAAMDMLCARPRIWDVYVRGGNGWRESVAGRE</sequence>
<evidence type="ECO:0008006" key="5">
    <source>
        <dbReference type="Google" id="ProtNLM"/>
    </source>
</evidence>
<name>A0A4S4K4X9_9AGAM</name>
<dbReference type="AlphaFoldDB" id="A0A4S4K4X9"/>
<organism evidence="3 4">
    <name type="scientific">Phellinidium pouzarii</name>
    <dbReference type="NCBI Taxonomy" id="167371"/>
    <lineage>
        <taxon>Eukaryota</taxon>
        <taxon>Fungi</taxon>
        <taxon>Dikarya</taxon>
        <taxon>Basidiomycota</taxon>
        <taxon>Agaricomycotina</taxon>
        <taxon>Agaricomycetes</taxon>
        <taxon>Hymenochaetales</taxon>
        <taxon>Hymenochaetaceae</taxon>
        <taxon>Phellinidium</taxon>
    </lineage>
</organism>
<evidence type="ECO:0000256" key="1">
    <source>
        <dbReference type="SAM" id="MobiDB-lite"/>
    </source>
</evidence>
<evidence type="ECO:0000313" key="4">
    <source>
        <dbReference type="Proteomes" id="UP000308199"/>
    </source>
</evidence>
<feature type="region of interest" description="Disordered" evidence="1">
    <location>
        <begin position="1"/>
        <end position="36"/>
    </location>
</feature>
<keyword evidence="2" id="KW-0472">Membrane</keyword>
<protein>
    <recommendedName>
        <fullName evidence="5">Transmembrane protein</fullName>
    </recommendedName>
</protein>
<gene>
    <name evidence="3" type="ORF">EW145_g8596</name>
</gene>
<reference evidence="3 4" key="1">
    <citation type="submission" date="2019-02" db="EMBL/GenBank/DDBJ databases">
        <title>Genome sequencing of the rare red list fungi Phellinidium pouzarii.</title>
        <authorList>
            <person name="Buettner E."/>
            <person name="Kellner H."/>
        </authorList>
    </citation>
    <scope>NUCLEOTIDE SEQUENCE [LARGE SCALE GENOMIC DNA]</scope>
    <source>
        <strain evidence="3 4">DSM 108285</strain>
    </source>
</reference>
<dbReference type="Proteomes" id="UP000308199">
    <property type="component" value="Unassembled WGS sequence"/>
</dbReference>
<comment type="caution">
    <text evidence="3">The sequence shown here is derived from an EMBL/GenBank/DDBJ whole genome shotgun (WGS) entry which is preliminary data.</text>
</comment>
<keyword evidence="2" id="KW-0812">Transmembrane</keyword>
<dbReference type="EMBL" id="SGPK01001552">
    <property type="protein sequence ID" value="THG92764.1"/>
    <property type="molecule type" value="Genomic_DNA"/>
</dbReference>
<keyword evidence="2" id="KW-1133">Transmembrane helix</keyword>
<accession>A0A4S4K4X9</accession>
<proteinExistence type="predicted"/>
<evidence type="ECO:0000313" key="3">
    <source>
        <dbReference type="EMBL" id="THG92764.1"/>
    </source>
</evidence>
<keyword evidence="4" id="KW-1185">Reference proteome</keyword>